<name>X1UK14_9ZZZZ</name>
<evidence type="ECO:0000256" key="2">
    <source>
        <dbReference type="ARBA" id="ARBA00022723"/>
    </source>
</evidence>
<dbReference type="SUPFAM" id="SSF51556">
    <property type="entry name" value="Metallo-dependent hydrolases"/>
    <property type="match status" value="1"/>
</dbReference>
<dbReference type="GO" id="GO:0019239">
    <property type="term" value="F:deaminase activity"/>
    <property type="evidence" value="ECO:0007669"/>
    <property type="project" value="TreeGrafter"/>
</dbReference>
<feature type="non-terminal residue" evidence="6">
    <location>
        <position position="149"/>
    </location>
</feature>
<evidence type="ECO:0000259" key="5">
    <source>
        <dbReference type="Pfam" id="PF01979"/>
    </source>
</evidence>
<organism evidence="6">
    <name type="scientific">marine sediment metagenome</name>
    <dbReference type="NCBI Taxonomy" id="412755"/>
    <lineage>
        <taxon>unclassified sequences</taxon>
        <taxon>metagenomes</taxon>
        <taxon>ecological metagenomes</taxon>
    </lineage>
</organism>
<feature type="domain" description="Amidohydrolase-related" evidence="5">
    <location>
        <begin position="2"/>
        <end position="147"/>
    </location>
</feature>
<comment type="caution">
    <text evidence="6">The sequence shown here is derived from an EMBL/GenBank/DDBJ whole genome shotgun (WGS) entry which is preliminary data.</text>
</comment>
<evidence type="ECO:0000256" key="4">
    <source>
        <dbReference type="ARBA" id="ARBA00022833"/>
    </source>
</evidence>
<reference evidence="6" key="1">
    <citation type="journal article" date="2014" name="Front. Microbiol.">
        <title>High frequency of phylogenetically diverse reductive dehalogenase-homologous genes in deep subseafloor sedimentary metagenomes.</title>
        <authorList>
            <person name="Kawai M."/>
            <person name="Futagami T."/>
            <person name="Toyoda A."/>
            <person name="Takaki Y."/>
            <person name="Nishi S."/>
            <person name="Hori S."/>
            <person name="Arai W."/>
            <person name="Tsubouchi T."/>
            <person name="Morono Y."/>
            <person name="Uchiyama I."/>
            <person name="Ito T."/>
            <person name="Fujiyama A."/>
            <person name="Inagaki F."/>
            <person name="Takami H."/>
        </authorList>
    </citation>
    <scope>NUCLEOTIDE SEQUENCE</scope>
    <source>
        <strain evidence="6">Expedition CK06-06</strain>
    </source>
</reference>
<keyword evidence="3" id="KW-0378">Hydrolase</keyword>
<dbReference type="GO" id="GO:0046872">
    <property type="term" value="F:metal ion binding"/>
    <property type="evidence" value="ECO:0007669"/>
    <property type="project" value="UniProtKB-KW"/>
</dbReference>
<dbReference type="AlphaFoldDB" id="X1UK14"/>
<dbReference type="InterPro" id="IPR051607">
    <property type="entry name" value="Metallo-dep_hydrolases"/>
</dbReference>
<dbReference type="InterPro" id="IPR006680">
    <property type="entry name" value="Amidohydro-rel"/>
</dbReference>
<protein>
    <recommendedName>
        <fullName evidence="5">Amidohydrolase-related domain-containing protein</fullName>
    </recommendedName>
</protein>
<dbReference type="EMBL" id="BARW01023178">
    <property type="protein sequence ID" value="GAI92694.1"/>
    <property type="molecule type" value="Genomic_DNA"/>
</dbReference>
<dbReference type="Gene3D" id="3.20.20.140">
    <property type="entry name" value="Metal-dependent hydrolases"/>
    <property type="match status" value="1"/>
</dbReference>
<keyword evidence="4" id="KW-0862">Zinc</keyword>
<dbReference type="PANTHER" id="PTHR11271:SF37">
    <property type="entry name" value="FAMILY PROTEIN, PUTATIVE (AFU_ORTHOLOGUE AFUA_4G00460)-RELATED"/>
    <property type="match status" value="1"/>
</dbReference>
<accession>X1UK14</accession>
<evidence type="ECO:0000313" key="6">
    <source>
        <dbReference type="EMBL" id="GAI92694.1"/>
    </source>
</evidence>
<proteinExistence type="predicted"/>
<gene>
    <name evidence="6" type="ORF">S12H4_38497</name>
</gene>
<keyword evidence="2" id="KW-0479">Metal-binding</keyword>
<comment type="cofactor">
    <cofactor evidence="1">
        <name>Zn(2+)</name>
        <dbReference type="ChEBI" id="CHEBI:29105"/>
    </cofactor>
</comment>
<dbReference type="PANTHER" id="PTHR11271">
    <property type="entry name" value="GUANINE DEAMINASE"/>
    <property type="match status" value="1"/>
</dbReference>
<dbReference type="InterPro" id="IPR032466">
    <property type="entry name" value="Metal_Hydrolase"/>
</dbReference>
<dbReference type="Pfam" id="PF01979">
    <property type="entry name" value="Amidohydro_1"/>
    <property type="match status" value="1"/>
</dbReference>
<evidence type="ECO:0000256" key="1">
    <source>
        <dbReference type="ARBA" id="ARBA00001947"/>
    </source>
</evidence>
<sequence length="149" mass="16276">MQPEDIYISTITALAELALSGCTTASDHLYIFPNGSRLDDQIQAGLDIGLRLHASRGSMSRGESQGGLPPDSVVEDEDFILMDSQRLVEQYHDPNPGSMTQVVLAPCSPFSITGDLMMASASLAREYGVQLHTHLAETEDEEQFCIELF</sequence>
<evidence type="ECO:0000256" key="3">
    <source>
        <dbReference type="ARBA" id="ARBA00022801"/>
    </source>
</evidence>
<dbReference type="GO" id="GO:0005829">
    <property type="term" value="C:cytosol"/>
    <property type="evidence" value="ECO:0007669"/>
    <property type="project" value="TreeGrafter"/>
</dbReference>